<feature type="compositionally biased region" description="Acidic residues" evidence="1">
    <location>
        <begin position="481"/>
        <end position="490"/>
    </location>
</feature>
<dbReference type="EMBL" id="JAODAN010000005">
    <property type="protein sequence ID" value="KAK1924178.1"/>
    <property type="molecule type" value="Genomic_DNA"/>
</dbReference>
<evidence type="ECO:0000256" key="2">
    <source>
        <dbReference type="SAM" id="Phobius"/>
    </source>
</evidence>
<keyword evidence="4" id="KW-1185">Reference proteome</keyword>
<accession>A0AAD9FQ78</accession>
<organism evidence="3 4">
    <name type="scientific">Papiliotrema laurentii</name>
    <name type="common">Cryptococcus laurentii</name>
    <dbReference type="NCBI Taxonomy" id="5418"/>
    <lineage>
        <taxon>Eukaryota</taxon>
        <taxon>Fungi</taxon>
        <taxon>Dikarya</taxon>
        <taxon>Basidiomycota</taxon>
        <taxon>Agaricomycotina</taxon>
        <taxon>Tremellomycetes</taxon>
        <taxon>Tremellales</taxon>
        <taxon>Rhynchogastremaceae</taxon>
        <taxon>Papiliotrema</taxon>
    </lineage>
</organism>
<name>A0AAD9FQ78_PAPLA</name>
<evidence type="ECO:0000313" key="3">
    <source>
        <dbReference type="EMBL" id="KAK1924178.1"/>
    </source>
</evidence>
<proteinExistence type="predicted"/>
<feature type="transmembrane region" description="Helical" evidence="2">
    <location>
        <begin position="80"/>
        <end position="103"/>
    </location>
</feature>
<reference evidence="3" key="1">
    <citation type="submission" date="2023-02" db="EMBL/GenBank/DDBJ databases">
        <title>Identification and recombinant expression of a fungal hydrolase from Papiliotrema laurentii that hydrolyzes apple cutin and clears colloidal polyester polyurethane.</title>
        <authorList>
            <consortium name="DOE Joint Genome Institute"/>
            <person name="Roman V.A."/>
            <person name="Bojanowski C."/>
            <person name="Crable B.R."/>
            <person name="Wagner D.N."/>
            <person name="Hung C.S."/>
            <person name="Nadeau L.J."/>
            <person name="Schratz L."/>
            <person name="Haridas S."/>
            <person name="Pangilinan J."/>
            <person name="Lipzen A."/>
            <person name="Na H."/>
            <person name="Yan M."/>
            <person name="Ng V."/>
            <person name="Grigoriev I.V."/>
            <person name="Spatafora J.W."/>
            <person name="Barlow D."/>
            <person name="Biffinger J."/>
            <person name="Kelley-Loughnane N."/>
            <person name="Varaljay V.A."/>
            <person name="Crookes-Goodson W.J."/>
        </authorList>
    </citation>
    <scope>NUCLEOTIDE SEQUENCE</scope>
    <source>
        <strain evidence="3">5307AH</strain>
    </source>
</reference>
<gene>
    <name evidence="3" type="ORF">DB88DRAFT_270075</name>
</gene>
<evidence type="ECO:0008006" key="5">
    <source>
        <dbReference type="Google" id="ProtNLM"/>
    </source>
</evidence>
<keyword evidence="2" id="KW-0472">Membrane</keyword>
<keyword evidence="2" id="KW-0812">Transmembrane</keyword>
<feature type="region of interest" description="Disordered" evidence="1">
    <location>
        <begin position="366"/>
        <end position="490"/>
    </location>
</feature>
<feature type="compositionally biased region" description="Polar residues" evidence="1">
    <location>
        <begin position="436"/>
        <end position="445"/>
    </location>
</feature>
<keyword evidence="2" id="KW-1133">Transmembrane helix</keyword>
<feature type="compositionally biased region" description="Basic and acidic residues" evidence="1">
    <location>
        <begin position="377"/>
        <end position="412"/>
    </location>
</feature>
<feature type="transmembrane region" description="Helical" evidence="2">
    <location>
        <begin position="341"/>
        <end position="361"/>
    </location>
</feature>
<sequence length="490" mass="54878">MTSVPTASLDPYLRARSVDPSLIPQAQPARPWRPKRQTDDDFVDFLRKLLRLALSPVTVPLKLIQATLTSPLTVSLVLKLALLGVLTLASAVFSVLAVGAWWYSWGTGGAVEVEGWLMYGSKSHRTPHVLIPLPHERFQEDLRYDVQVEMELVRPLRGQEEMGNFMLSVQLRSAKDPELTVIGASQPSLPPPPRQTSLIPYDLFPVHLLPPCIIPWPFRSLCPSRLLGYGKGPAKRVQNRRARGFVSPASGRDVVLLRKELMEGVIVKPSRGGEVEVGYAFVSVGREDSFAEDSDPASCKSQPREVRTTGWVVVHFVPRPTGIRWLLSAHPLPPLLLLPPLSLTLTLSSSLFAFLVISFVFRNKTPPSKTKKHDHRDRHSTEEALLEEKRRQTFESRDEEERREEERRRREWEEVESSALGGLQRMPEGRKRDSTIGGSETTAPTMITRDFGSSIAESEASESVTETSSQTARDDRSVVESESEGWEEAE</sequence>
<protein>
    <recommendedName>
        <fullName evidence="5">Seipin</fullName>
    </recommendedName>
</protein>
<dbReference type="Proteomes" id="UP001182556">
    <property type="component" value="Unassembled WGS sequence"/>
</dbReference>
<dbReference type="AlphaFoldDB" id="A0AAD9FQ78"/>
<evidence type="ECO:0000256" key="1">
    <source>
        <dbReference type="SAM" id="MobiDB-lite"/>
    </source>
</evidence>
<comment type="caution">
    <text evidence="3">The sequence shown here is derived from an EMBL/GenBank/DDBJ whole genome shotgun (WGS) entry which is preliminary data.</text>
</comment>
<feature type="compositionally biased region" description="Low complexity" evidence="1">
    <location>
        <begin position="453"/>
        <end position="471"/>
    </location>
</feature>
<evidence type="ECO:0000313" key="4">
    <source>
        <dbReference type="Proteomes" id="UP001182556"/>
    </source>
</evidence>